<organism evidence="2">
    <name type="scientific">Timema bartmani</name>
    <dbReference type="NCBI Taxonomy" id="61472"/>
    <lineage>
        <taxon>Eukaryota</taxon>
        <taxon>Metazoa</taxon>
        <taxon>Ecdysozoa</taxon>
        <taxon>Arthropoda</taxon>
        <taxon>Hexapoda</taxon>
        <taxon>Insecta</taxon>
        <taxon>Pterygota</taxon>
        <taxon>Neoptera</taxon>
        <taxon>Polyneoptera</taxon>
        <taxon>Phasmatodea</taxon>
        <taxon>Timematodea</taxon>
        <taxon>Timematoidea</taxon>
        <taxon>Timematidae</taxon>
        <taxon>Timema</taxon>
    </lineage>
</organism>
<protein>
    <submittedName>
        <fullName evidence="2">Uncharacterized protein</fullName>
    </submittedName>
</protein>
<feature type="region of interest" description="Disordered" evidence="1">
    <location>
        <begin position="12"/>
        <end position="34"/>
    </location>
</feature>
<sequence>MGYLGRFNALGSTTSEPHCKSRDFSRDLASPPTANREGKVLERCTVYYSSSRAVGGEIGVGDMVPSWSGWKETFFFFFFFEGEEKGKPKSQVSAAITMPRGLTSSTLMKPFVVLALPGMYLFYKYNQYRRQQQEQNRRKVTERELAHLNHKIERIHGTVGEVKWVIALLPPDLTSSLFVVERTLKFSDYRLLELSSHSVTL</sequence>
<name>A0A7R9F1N5_9NEOP</name>
<feature type="compositionally biased region" description="Basic and acidic residues" evidence="1">
    <location>
        <begin position="17"/>
        <end position="26"/>
    </location>
</feature>
<evidence type="ECO:0000313" key="2">
    <source>
        <dbReference type="EMBL" id="CAD7444199.1"/>
    </source>
</evidence>
<evidence type="ECO:0000256" key="1">
    <source>
        <dbReference type="SAM" id="MobiDB-lite"/>
    </source>
</evidence>
<reference evidence="2" key="1">
    <citation type="submission" date="2020-11" db="EMBL/GenBank/DDBJ databases">
        <authorList>
            <person name="Tran Van P."/>
        </authorList>
    </citation>
    <scope>NUCLEOTIDE SEQUENCE</scope>
</reference>
<gene>
    <name evidence="2" type="ORF">TBIB3V08_LOCUS6582</name>
</gene>
<proteinExistence type="predicted"/>
<accession>A0A7R9F1N5</accession>
<dbReference type="AlphaFoldDB" id="A0A7R9F1N5"/>
<dbReference type="EMBL" id="OD566542">
    <property type="protein sequence ID" value="CAD7444199.1"/>
    <property type="molecule type" value="Genomic_DNA"/>
</dbReference>